<dbReference type="Pfam" id="PF00239">
    <property type="entry name" value="Resolvase"/>
    <property type="match status" value="1"/>
</dbReference>
<feature type="compositionally biased region" description="Basic and acidic residues" evidence="1">
    <location>
        <begin position="34"/>
        <end position="43"/>
    </location>
</feature>
<sequence>MALQDVISLIQRITCDYARVSEDDGGAAQGVDSQRGENRDFGEEIGRPISESYIDNSISAFSGRERPEYQRLRRDIARGKIEAVIVWHADRLTRDVREALDLIDLCLKHDVRLFSVQKGGEYLLKRAIGRAEFIADINSAQKESGHKGERIALARKRQARTGTFGGGIRPYGWGAPTGRVRSKCINPKAPLAEREYRDVPVLDVSKHRPEEAAEIRRWATELLATKGRVNQIIKDLNQRGVPTVSQTDGRQLRYRGKAVQHHGWEGATVVNIVTGPRVSGHQTYRGEIMTWGAYEPIIPEETRQALITLLLDPARTTTPGPAPKWLVSMTARCGYCETGKARVNYRAKGPVYRCTVCQKGNQIAPLVDEHIADVAIERLSRADLVDLITPGRPDIDLTALRAEMATLEKRKIEAAKSFATGKIDMAMLETAKATVDQRIDEIRGEMRAGAAVSPLADFLEADTPGAARKVWNALTIGRRREIVRLLMDITLMKGPTYELDPATVLITPKGRPAPAVGEG</sequence>
<accession>A0A7T7RFQ0</accession>
<keyword evidence="5" id="KW-1185">Reference proteome</keyword>
<dbReference type="GO" id="GO:0003677">
    <property type="term" value="F:DNA binding"/>
    <property type="evidence" value="ECO:0007669"/>
    <property type="project" value="InterPro"/>
</dbReference>
<dbReference type="EMBL" id="CP066831">
    <property type="protein sequence ID" value="QQM44968.1"/>
    <property type="molecule type" value="Genomic_DNA"/>
</dbReference>
<reference evidence="4 5" key="1">
    <citation type="submission" date="2020-12" db="EMBL/GenBank/DDBJ databases">
        <title>A novel species.</title>
        <authorList>
            <person name="Li K."/>
        </authorList>
    </citation>
    <scope>NUCLEOTIDE SEQUENCE [LARGE SCALE GENOMIC DNA]</scope>
    <source>
        <strain evidence="4 5">ZYC-3</strain>
    </source>
</reference>
<dbReference type="Proteomes" id="UP000595636">
    <property type="component" value="Chromosome"/>
</dbReference>
<dbReference type="SMART" id="SM00857">
    <property type="entry name" value="Resolvase"/>
    <property type="match status" value="1"/>
</dbReference>
<evidence type="ECO:0000259" key="3">
    <source>
        <dbReference type="PROSITE" id="PS51737"/>
    </source>
</evidence>
<protein>
    <submittedName>
        <fullName evidence="4">Recombinase family protein</fullName>
    </submittedName>
</protein>
<name>A0A7T7RFQ0_9ACTN</name>
<gene>
    <name evidence="4" type="ORF">JEQ17_39925</name>
</gene>
<evidence type="ECO:0000259" key="2">
    <source>
        <dbReference type="PROSITE" id="PS51736"/>
    </source>
</evidence>
<feature type="domain" description="Recombinase" evidence="3">
    <location>
        <begin position="193"/>
        <end position="316"/>
    </location>
</feature>
<dbReference type="PROSITE" id="PS51736">
    <property type="entry name" value="RECOMBINASES_3"/>
    <property type="match status" value="1"/>
</dbReference>
<dbReference type="InterPro" id="IPR036162">
    <property type="entry name" value="Resolvase-like_N_sf"/>
</dbReference>
<evidence type="ECO:0000313" key="5">
    <source>
        <dbReference type="Proteomes" id="UP000595636"/>
    </source>
</evidence>
<dbReference type="InterPro" id="IPR011109">
    <property type="entry name" value="DNA_bind_recombinase_dom"/>
</dbReference>
<dbReference type="Pfam" id="PF07508">
    <property type="entry name" value="Recombinase"/>
    <property type="match status" value="1"/>
</dbReference>
<dbReference type="RefSeq" id="WP_200399779.1">
    <property type="nucleotide sequence ID" value="NZ_CP066831.1"/>
</dbReference>
<proteinExistence type="predicted"/>
<dbReference type="PANTHER" id="PTHR30461">
    <property type="entry name" value="DNA-INVERTASE FROM LAMBDOID PROPHAGE"/>
    <property type="match status" value="1"/>
</dbReference>
<dbReference type="Gene3D" id="3.90.1750.20">
    <property type="entry name" value="Putative Large Serine Recombinase, Chain B, Domain 2"/>
    <property type="match status" value="1"/>
</dbReference>
<dbReference type="PANTHER" id="PTHR30461:SF23">
    <property type="entry name" value="DNA RECOMBINASE-RELATED"/>
    <property type="match status" value="1"/>
</dbReference>
<dbReference type="AlphaFoldDB" id="A0A7T7RFQ0"/>
<feature type="domain" description="Resolvase/invertase-type recombinase catalytic" evidence="2">
    <location>
        <begin position="13"/>
        <end position="162"/>
    </location>
</feature>
<evidence type="ECO:0000256" key="1">
    <source>
        <dbReference type="SAM" id="MobiDB-lite"/>
    </source>
</evidence>
<organism evidence="4 5">
    <name type="scientific">Streptomyces liliifuscus</name>
    <dbReference type="NCBI Taxonomy" id="2797636"/>
    <lineage>
        <taxon>Bacteria</taxon>
        <taxon>Bacillati</taxon>
        <taxon>Actinomycetota</taxon>
        <taxon>Actinomycetes</taxon>
        <taxon>Kitasatosporales</taxon>
        <taxon>Streptomycetaceae</taxon>
        <taxon>Streptomyces</taxon>
    </lineage>
</organism>
<dbReference type="InterPro" id="IPR050639">
    <property type="entry name" value="SSR_resolvase"/>
</dbReference>
<dbReference type="SUPFAM" id="SSF53041">
    <property type="entry name" value="Resolvase-like"/>
    <property type="match status" value="1"/>
</dbReference>
<evidence type="ECO:0000313" key="4">
    <source>
        <dbReference type="EMBL" id="QQM44968.1"/>
    </source>
</evidence>
<dbReference type="InterPro" id="IPR038109">
    <property type="entry name" value="DNA_bind_recomb_sf"/>
</dbReference>
<dbReference type="Gene3D" id="3.40.50.1390">
    <property type="entry name" value="Resolvase, N-terminal catalytic domain"/>
    <property type="match status" value="1"/>
</dbReference>
<feature type="region of interest" description="Disordered" evidence="1">
    <location>
        <begin position="24"/>
        <end position="43"/>
    </location>
</feature>
<dbReference type="InterPro" id="IPR006119">
    <property type="entry name" value="Resolv_N"/>
</dbReference>
<dbReference type="PROSITE" id="PS51737">
    <property type="entry name" value="RECOMBINASE_DNA_BIND"/>
    <property type="match status" value="1"/>
</dbReference>
<dbReference type="GO" id="GO:0000150">
    <property type="term" value="F:DNA strand exchange activity"/>
    <property type="evidence" value="ECO:0007669"/>
    <property type="project" value="InterPro"/>
</dbReference>
<dbReference type="KEGG" id="slf:JEQ17_39925"/>
<dbReference type="CDD" id="cd00338">
    <property type="entry name" value="Ser_Recombinase"/>
    <property type="match status" value="1"/>
</dbReference>